<evidence type="ECO:0000256" key="3">
    <source>
        <dbReference type="SAM" id="MobiDB-lite"/>
    </source>
</evidence>
<dbReference type="VEuPathDB" id="CryptoDB:Vbra_8253"/>
<dbReference type="InterPro" id="IPR001841">
    <property type="entry name" value="Znf_RING"/>
</dbReference>
<dbReference type="OrthoDB" id="1711136at2759"/>
<dbReference type="SMART" id="SM00184">
    <property type="entry name" value="RING"/>
    <property type="match status" value="1"/>
</dbReference>
<feature type="region of interest" description="Disordered" evidence="3">
    <location>
        <begin position="990"/>
        <end position="1046"/>
    </location>
</feature>
<feature type="region of interest" description="Disordered" evidence="3">
    <location>
        <begin position="530"/>
        <end position="562"/>
    </location>
</feature>
<dbReference type="Proteomes" id="UP000041254">
    <property type="component" value="Unassembled WGS sequence"/>
</dbReference>
<keyword evidence="6" id="KW-1185">Reference proteome</keyword>
<dbReference type="Gene3D" id="3.30.40.10">
    <property type="entry name" value="Zinc/RING finger domain, C3HC4 (zinc finger)"/>
    <property type="match status" value="1"/>
</dbReference>
<feature type="region of interest" description="Disordered" evidence="3">
    <location>
        <begin position="1"/>
        <end position="75"/>
    </location>
</feature>
<keyword evidence="1" id="KW-0479">Metal-binding</keyword>
<feature type="region of interest" description="Disordered" evidence="3">
    <location>
        <begin position="1227"/>
        <end position="1258"/>
    </location>
</feature>
<dbReference type="CDD" id="cd16449">
    <property type="entry name" value="RING-HC"/>
    <property type="match status" value="1"/>
</dbReference>
<keyword evidence="1" id="KW-0862">Zinc</keyword>
<evidence type="ECO:0000256" key="2">
    <source>
        <dbReference type="SAM" id="Coils"/>
    </source>
</evidence>
<dbReference type="InParanoid" id="A0A0G4EV84"/>
<evidence type="ECO:0000313" key="6">
    <source>
        <dbReference type="Proteomes" id="UP000041254"/>
    </source>
</evidence>
<dbReference type="SUPFAM" id="SSF57850">
    <property type="entry name" value="RING/U-box"/>
    <property type="match status" value="1"/>
</dbReference>
<dbReference type="EMBL" id="CDMY01000314">
    <property type="protein sequence ID" value="CEM01974.1"/>
    <property type="molecule type" value="Genomic_DNA"/>
</dbReference>
<dbReference type="GO" id="GO:0008270">
    <property type="term" value="F:zinc ion binding"/>
    <property type="evidence" value="ECO:0007669"/>
    <property type="project" value="UniProtKB-KW"/>
</dbReference>
<reference evidence="5 6" key="1">
    <citation type="submission" date="2014-11" db="EMBL/GenBank/DDBJ databases">
        <authorList>
            <person name="Zhu J."/>
            <person name="Qi W."/>
            <person name="Song R."/>
        </authorList>
    </citation>
    <scope>NUCLEOTIDE SEQUENCE [LARGE SCALE GENOMIC DNA]</scope>
</reference>
<protein>
    <recommendedName>
        <fullName evidence="4">RING-type domain-containing protein</fullName>
    </recommendedName>
</protein>
<feature type="coiled-coil region" evidence="2">
    <location>
        <begin position="1323"/>
        <end position="1375"/>
    </location>
</feature>
<keyword evidence="1" id="KW-0863">Zinc-finger</keyword>
<feature type="compositionally biased region" description="Basic and acidic residues" evidence="3">
    <location>
        <begin position="990"/>
        <end position="1004"/>
    </location>
</feature>
<proteinExistence type="predicted"/>
<dbReference type="PROSITE" id="PS50089">
    <property type="entry name" value="ZF_RING_2"/>
    <property type="match status" value="1"/>
</dbReference>
<feature type="compositionally biased region" description="Basic residues" evidence="3">
    <location>
        <begin position="31"/>
        <end position="42"/>
    </location>
</feature>
<feature type="region of interest" description="Disordered" evidence="3">
    <location>
        <begin position="716"/>
        <end position="806"/>
    </location>
</feature>
<evidence type="ECO:0000256" key="1">
    <source>
        <dbReference type="PROSITE-ProRule" id="PRU00175"/>
    </source>
</evidence>
<accession>A0A0G4EV84</accession>
<dbReference type="Pfam" id="PF13920">
    <property type="entry name" value="zf-C3HC4_3"/>
    <property type="match status" value="1"/>
</dbReference>
<feature type="compositionally biased region" description="Low complexity" evidence="3">
    <location>
        <begin position="1247"/>
        <end position="1258"/>
    </location>
</feature>
<feature type="compositionally biased region" description="Basic residues" evidence="3">
    <location>
        <begin position="1018"/>
        <end position="1027"/>
    </location>
</feature>
<evidence type="ECO:0000313" key="5">
    <source>
        <dbReference type="EMBL" id="CEM01974.1"/>
    </source>
</evidence>
<gene>
    <name evidence="5" type="ORF">Vbra_8253</name>
</gene>
<keyword evidence="2" id="KW-0175">Coiled coil</keyword>
<dbReference type="PhylomeDB" id="A0A0G4EV84"/>
<evidence type="ECO:0000259" key="4">
    <source>
        <dbReference type="PROSITE" id="PS50089"/>
    </source>
</evidence>
<feature type="compositionally biased region" description="Low complexity" evidence="3">
    <location>
        <begin position="719"/>
        <end position="730"/>
    </location>
</feature>
<feature type="compositionally biased region" description="Polar residues" evidence="3">
    <location>
        <begin position="778"/>
        <end position="791"/>
    </location>
</feature>
<feature type="coiled-coil region" evidence="2">
    <location>
        <begin position="1461"/>
        <end position="1495"/>
    </location>
</feature>
<organism evidence="5 6">
    <name type="scientific">Vitrella brassicaformis (strain CCMP3155)</name>
    <dbReference type="NCBI Taxonomy" id="1169540"/>
    <lineage>
        <taxon>Eukaryota</taxon>
        <taxon>Sar</taxon>
        <taxon>Alveolata</taxon>
        <taxon>Colpodellida</taxon>
        <taxon>Vitrellaceae</taxon>
        <taxon>Vitrella</taxon>
    </lineage>
</organism>
<dbReference type="InterPro" id="IPR013083">
    <property type="entry name" value="Znf_RING/FYVE/PHD"/>
</dbReference>
<name>A0A0G4EV84_VITBC</name>
<dbReference type="CDD" id="cd06503">
    <property type="entry name" value="ATP-synt_Fo_b"/>
    <property type="match status" value="1"/>
</dbReference>
<feature type="domain" description="RING-type" evidence="4">
    <location>
        <begin position="1630"/>
        <end position="1673"/>
    </location>
</feature>
<feature type="compositionally biased region" description="Low complexity" evidence="3">
    <location>
        <begin position="1032"/>
        <end position="1046"/>
    </location>
</feature>
<sequence length="1686" mass="183830">MEGDQAVAASASAHSGDGTTAGEERTTAAQRRVRRSRLRASTRRPSVPSAISRDAPERGVKRGAASVNGLEDSDLTVEEGEEEAAARLESLLAAARLTTNLLLLSADASHPINLRAIFTRFPAQEIFAASVYRRCYRLRETLCVQVCRGVRMDTLQQASREGRLDACVKAVRQMALQMASEAHLQKLLSVKMWGFLVTLIEDIADQLEADFPLFIDTIDPMWRAAVAELPSTTTAPTAPGSVHLPVFPPAIDPVQLVLQQSISTYHRSVEARLLPADGLMRLLELFRVDKGPIDTRGDSNTWDAVLDESVAADCALGEGEGPIRPGSFTVSGASGSLAALNGSYVIRPTEDEQATLVAPPDGALAFVGENVIFERLLYPTTEPVFDDESRVVWVAYEPATAQRPTPRLLAVGPGDADMPGGRLLFDPLLCSPAFETDEWYSVDEGKNELVEATLEMTATLPLDWLVPWSTLDKRTGRPYSVLILGTEQPVACRSLNDCTQHLAKREAGKGAAVRDLAFYLDAEVMQHLPPSARHTEQLTTTTTTTTTSSKRSPPLRVSDGEKEAVDRGCVRVSDEYVRKPFSQWPFMVLLKLMATGRPINGRRRGGSVCIVGADLRSFMCDVCGHESAEGYDLAGDQPLPYCCPIGDVMGAADFDYIREAGEGRLVVSDGRSRMCGPCYLKDKDSSVQELFPGFGPGDFVRFKQVGKSNVFERVGIGKTGSSSSTPASPGLFGSLPDPPREPPPAPSSIFRGIFTPKDKTTKPTAATPATPPTSTPTQGRPQPHSGTPYTPSSSSSSSSSADTVTVESIRSAFPDVATVRSATEGDKPPSKDTLSTVKKFLEPKAEEGAAEGGGESSECDGAQERETYLRAVKKFFMDHRTALQSDPSAVFALGPLRHVRGEWLPQWHTTFVSELSKGQQLMQKELGAATRGPTDANNASAFTFPADDTDDMDQLRADLSSALRGRLHQMGLSEADINDGLAKISEEVAKAEADDRAEEADKPAAKGKGSRRMPAAKSKSKAAKKTGKPPGSSAEQTPAPSAAAAPKNIKDQLRAGADIVTATAAAIKDDRRQMKADMMSITAALRRHPSSRLFREPYTHPEYTHMYPEDAVHCISHLETMVPDFAKRFDGWFRWLGYIEDMALNARNFTKAGSDVFVAAGELYEAACRLVERDESSTSPAVGSRDDIDDRSELTTDELYEAWDSCRLDRYLPCLEALVASVTGPFKSTKRDATSGEDATTSGLDGPAPSASSAEAATETEVVERYKAFNVTEEHLKHKSLEEARWDTYDKDQQTEEALANISRFSSLCSNLQTNIEHFSTTFGAREKEMDQLNQTVKRQESEIKRLSEQLEAANEQLEAANERHKEETKAADAQRSTLEDLLKDRDKQIKKAQKTADDRVRRVSQQVREEADKAAKTHIDIITKQHREELDALRGEHRSAILELRAQHRTAIEQRESEVRGEAERAMADVTRERDQLRQRLREERLRSARVDQEKDVELRRLREAEAPLRRENLMLKQQLSAQPPHSRVTAEGVSSLDLPSVGEQHRLAQLHQAAIERQIELRPYASASSSSSSSAAAAAAVPFSRQMDNPSSSSAAQANARCAAPAAAAAAAAASGDGGGAGPQASNCSLCLVNPTNVVLMPCGHKVVCQECFEKWMAPMPTADKLCPEHTCRQPYFEVKYVFD</sequence>